<dbReference type="KEGG" id="ccur:IAR63_07235"/>
<name>A0A7H0F405_9CYAN</name>
<gene>
    <name evidence="2" type="ORF">IAR63_07235</name>
</gene>
<feature type="region of interest" description="Disordered" evidence="1">
    <location>
        <begin position="50"/>
        <end position="79"/>
    </location>
</feature>
<dbReference type="AlphaFoldDB" id="A0A7H0F405"/>
<dbReference type="RefSeq" id="WP_187707101.1">
    <property type="nucleotide sequence ID" value="NZ_CP060822.1"/>
</dbReference>
<sequence length="79" mass="9230">MSVDLKEEIWNLLGEDQFLKTSLSGFWCKDLELDDPEEYGGQLKDYPSDYRDYEFPSPTTNDWGDPESIKAQGKYQKID</sequence>
<evidence type="ECO:0000313" key="3">
    <source>
        <dbReference type="Proteomes" id="UP000516013"/>
    </source>
</evidence>
<evidence type="ECO:0000313" key="2">
    <source>
        <dbReference type="EMBL" id="QNP30771.1"/>
    </source>
</evidence>
<reference evidence="2 3" key="1">
    <citation type="submission" date="2020-08" db="EMBL/GenBank/DDBJ databases">
        <title>Complete genome sequence of Raphidiopsis curvispora isolated from drinking water reservoir in South Korea.</title>
        <authorList>
            <person name="Jeong J."/>
        </authorList>
    </citation>
    <scope>NUCLEOTIDE SEQUENCE [LARGE SCALE GENOMIC DNA]</scope>
    <source>
        <strain evidence="2 3">GIHE-G1</strain>
    </source>
</reference>
<dbReference type="Proteomes" id="UP000516013">
    <property type="component" value="Chromosome"/>
</dbReference>
<evidence type="ECO:0000256" key="1">
    <source>
        <dbReference type="SAM" id="MobiDB-lite"/>
    </source>
</evidence>
<keyword evidence="3" id="KW-1185">Reference proteome</keyword>
<dbReference type="EMBL" id="CP060822">
    <property type="protein sequence ID" value="QNP30771.1"/>
    <property type="molecule type" value="Genomic_DNA"/>
</dbReference>
<organism evidence="2 3">
    <name type="scientific">Cylindrospermopsis curvispora GIHE-G1</name>
    <dbReference type="NCBI Taxonomy" id="2666332"/>
    <lineage>
        <taxon>Bacteria</taxon>
        <taxon>Bacillati</taxon>
        <taxon>Cyanobacteriota</taxon>
        <taxon>Cyanophyceae</taxon>
        <taxon>Nostocales</taxon>
        <taxon>Aphanizomenonaceae</taxon>
        <taxon>Cylindrospermopsis</taxon>
    </lineage>
</organism>
<accession>A0A7H0F405</accession>
<protein>
    <submittedName>
        <fullName evidence="2">Uncharacterized protein</fullName>
    </submittedName>
</protein>
<proteinExistence type="predicted"/>